<dbReference type="Gene3D" id="3.30.70.2750">
    <property type="match status" value="1"/>
</dbReference>
<evidence type="ECO:0000256" key="5">
    <source>
        <dbReference type="ARBA" id="ARBA00022989"/>
    </source>
</evidence>
<evidence type="ECO:0000256" key="4">
    <source>
        <dbReference type="ARBA" id="ARBA00022692"/>
    </source>
</evidence>
<dbReference type="PANTHER" id="PTHR11629:SF63">
    <property type="entry name" value="V-TYPE PROTON ATPASE SUBUNIT A"/>
    <property type="match status" value="1"/>
</dbReference>
<dbReference type="EMBL" id="CP002131">
    <property type="protein sequence ID" value="ADL08455.1"/>
    <property type="molecule type" value="Genomic_DNA"/>
</dbReference>
<keyword evidence="4 8" id="KW-0812">Transmembrane</keyword>
<feature type="transmembrane region" description="Helical" evidence="8">
    <location>
        <begin position="449"/>
        <end position="471"/>
    </location>
</feature>
<feature type="transmembrane region" description="Helical" evidence="8">
    <location>
        <begin position="509"/>
        <end position="529"/>
    </location>
</feature>
<feature type="transmembrane region" description="Helical" evidence="8">
    <location>
        <begin position="573"/>
        <end position="592"/>
    </location>
</feature>
<dbReference type="Gene3D" id="3.30.70.2170">
    <property type="match status" value="1"/>
</dbReference>
<evidence type="ECO:0000313" key="10">
    <source>
        <dbReference type="Proteomes" id="UP000000272"/>
    </source>
</evidence>
<evidence type="ECO:0000256" key="6">
    <source>
        <dbReference type="ARBA" id="ARBA00023065"/>
    </source>
</evidence>
<dbReference type="eggNOG" id="COG1269">
    <property type="taxonomic scope" value="Bacteria"/>
</dbReference>
<organism evidence="9 10">
    <name type="scientific">Thermosediminibacter oceani (strain ATCC BAA-1034 / DSM 16646 / JW/IW-1228P)</name>
    <dbReference type="NCBI Taxonomy" id="555079"/>
    <lineage>
        <taxon>Bacteria</taxon>
        <taxon>Bacillati</taxon>
        <taxon>Bacillota</taxon>
        <taxon>Clostridia</taxon>
        <taxon>Thermosediminibacterales</taxon>
        <taxon>Thermosediminibacteraceae</taxon>
        <taxon>Thermosediminibacter</taxon>
    </lineage>
</organism>
<name>D9RYN1_THEOJ</name>
<evidence type="ECO:0000256" key="3">
    <source>
        <dbReference type="ARBA" id="ARBA00022448"/>
    </source>
</evidence>
<dbReference type="RefSeq" id="WP_013276477.1">
    <property type="nucleotide sequence ID" value="NC_014377.1"/>
</dbReference>
<protein>
    <submittedName>
        <fullName evidence="9">V-type ATPase 116 kDa subunit</fullName>
    </submittedName>
</protein>
<dbReference type="GO" id="GO:0051117">
    <property type="term" value="F:ATPase binding"/>
    <property type="evidence" value="ECO:0007669"/>
    <property type="project" value="TreeGrafter"/>
</dbReference>
<evidence type="ECO:0000313" key="9">
    <source>
        <dbReference type="EMBL" id="ADL08455.1"/>
    </source>
</evidence>
<feature type="transmembrane region" description="Helical" evidence="8">
    <location>
        <begin position="483"/>
        <end position="503"/>
    </location>
</feature>
<comment type="subcellular location">
    <subcellularLocation>
        <location evidence="1">Membrane</location>
        <topology evidence="1">Multi-pass membrane protein</topology>
    </subcellularLocation>
</comment>
<dbReference type="Pfam" id="PF01496">
    <property type="entry name" value="V_ATPase_I"/>
    <property type="match status" value="2"/>
</dbReference>
<evidence type="ECO:0000256" key="8">
    <source>
        <dbReference type="SAM" id="Phobius"/>
    </source>
</evidence>
<comment type="similarity">
    <text evidence="2">Belongs to the V-ATPase 116 kDa subunit family.</text>
</comment>
<feature type="transmembrane region" description="Helical" evidence="8">
    <location>
        <begin position="406"/>
        <end position="429"/>
    </location>
</feature>
<dbReference type="HOGENOM" id="CLU_025558_0_1_9"/>
<keyword evidence="6" id="KW-0406">Ion transport</keyword>
<keyword evidence="10" id="KW-1185">Reference proteome</keyword>
<keyword evidence="7 8" id="KW-0472">Membrane</keyword>
<evidence type="ECO:0000256" key="7">
    <source>
        <dbReference type="ARBA" id="ARBA00023136"/>
    </source>
</evidence>
<evidence type="ECO:0000256" key="2">
    <source>
        <dbReference type="ARBA" id="ARBA00009904"/>
    </source>
</evidence>
<dbReference type="GO" id="GO:0046961">
    <property type="term" value="F:proton-transporting ATPase activity, rotational mechanism"/>
    <property type="evidence" value="ECO:0007669"/>
    <property type="project" value="InterPro"/>
</dbReference>
<dbReference type="Proteomes" id="UP000000272">
    <property type="component" value="Chromosome"/>
</dbReference>
<evidence type="ECO:0000256" key="1">
    <source>
        <dbReference type="ARBA" id="ARBA00004141"/>
    </source>
</evidence>
<dbReference type="GO" id="GO:0033179">
    <property type="term" value="C:proton-transporting V-type ATPase, V0 domain"/>
    <property type="evidence" value="ECO:0007669"/>
    <property type="project" value="InterPro"/>
</dbReference>
<feature type="transmembrane region" description="Helical" evidence="8">
    <location>
        <begin position="604"/>
        <end position="627"/>
    </location>
</feature>
<dbReference type="GO" id="GO:0007035">
    <property type="term" value="P:vacuolar acidification"/>
    <property type="evidence" value="ECO:0007669"/>
    <property type="project" value="TreeGrafter"/>
</dbReference>
<gene>
    <name evidence="9" type="ordered locus">Toce_1720</name>
</gene>
<dbReference type="InterPro" id="IPR002490">
    <property type="entry name" value="V-ATPase_116kDa_su"/>
</dbReference>
<keyword evidence="5 8" id="KW-1133">Transmembrane helix</keyword>
<feature type="transmembrane region" description="Helical" evidence="8">
    <location>
        <begin position="369"/>
        <end position="399"/>
    </location>
</feature>
<dbReference type="STRING" id="555079.Toce_1720"/>
<accession>D9RYN1</accession>
<dbReference type="GO" id="GO:0016471">
    <property type="term" value="C:vacuolar proton-transporting V-type ATPase complex"/>
    <property type="evidence" value="ECO:0007669"/>
    <property type="project" value="TreeGrafter"/>
</dbReference>
<sequence>MAIEKMKMMGIIGKIPQMNRILRLIILNGSMHVINSISRISSSDFVLPPNEKNIEALEDLPYIKPYTLRRDFSREEEVVNNLLGIFNLKPAVIPEYMGQDYEFDDFMKQIFEIYSEIHSLAESINQRKRSIEEKKTYINNLRYLEKYKFNVEQLEKMNFLTFKLLKLTKENYLKLKKNYENIPAVVLKIKDEGKNVVVASITPKSLEETVERIFTSLNFVELPLPDSFNGTPATVIKQLEAGINEDMNAIDSMTKSIENYREKYTVEVEKAYARLAMEKKVEEVKTNLATGKHLFFMFGFVPESCVVRLKEELEATFGNDIIIIVEDVQKRTPGITPPTKLRNLPIIRPFEEMVKMYGVPAYNEKDPTLFFALSYLLLFGAMFGDVGQGLVLLIAGLLLRYLKARTALGGILSSIGLSSTVFGLLYGSVFGSEEIIPALLVRPMANINLMLAGAVVLGAILIILGFIYSIMNSYIERNLEEGMFGRNGVTGLAFYVLLLYAAYRYAVGIGGLSPYLSLSLVALIILMVFKQPLAGKITGAEKLYRQLPGDYYVEEGFGALETLLSAMSNTISFIRVGAFALNHAGLYIAFATMAEMTNSGIGSFFLLVLGNAVIIGLEGLIVFIQALRLEYYELFSKYFKGDGVEYEPVKIKKAISRKIAFRQKRFAKRSIGMNYAI</sequence>
<dbReference type="Gene3D" id="1.20.1460.20">
    <property type="match status" value="1"/>
</dbReference>
<dbReference type="AlphaFoldDB" id="D9RYN1"/>
<dbReference type="OrthoDB" id="9803814at2"/>
<proteinExistence type="inferred from homology"/>
<dbReference type="PANTHER" id="PTHR11629">
    <property type="entry name" value="VACUOLAR PROTON ATPASES"/>
    <property type="match status" value="1"/>
</dbReference>
<dbReference type="KEGG" id="toc:Toce_1720"/>
<reference evidence="9 10" key="1">
    <citation type="journal article" date="2010" name="Stand. Genomic Sci.">
        <title>Complete genome sequence of Thermosediminibacter oceani type strain (JW/IW-1228P).</title>
        <authorList>
            <person name="Pitluck S."/>
            <person name="Yasawong M."/>
            <person name="Munk C."/>
            <person name="Nolan M."/>
            <person name="Lapidus A."/>
            <person name="Lucas S."/>
            <person name="Glavina Del Rio T."/>
            <person name="Tice H."/>
            <person name="Cheng J.F."/>
            <person name="Bruce D."/>
            <person name="Detter C."/>
            <person name="Tapia R."/>
            <person name="Han C."/>
            <person name="Goodwin L."/>
            <person name="Liolios K."/>
            <person name="Ivanova N."/>
            <person name="Mavromatis K."/>
            <person name="Mikhailova N."/>
            <person name="Pati A."/>
            <person name="Chen A."/>
            <person name="Palaniappan K."/>
            <person name="Land M."/>
            <person name="Hauser L."/>
            <person name="Chang Y.J."/>
            <person name="Jeffries C.D."/>
            <person name="Rohde M."/>
            <person name="Spring S."/>
            <person name="Sikorski J."/>
            <person name="Goker M."/>
            <person name="Woyke T."/>
            <person name="Bristow J."/>
            <person name="Eisen J.A."/>
            <person name="Markowitz V."/>
            <person name="Hugenholtz P."/>
            <person name="Kyrpides N.C."/>
            <person name="Klenk H.P."/>
        </authorList>
    </citation>
    <scope>NUCLEOTIDE SEQUENCE [LARGE SCALE GENOMIC DNA]</scope>
    <source>
        <strain evidence="10">ATCC BAA-1034 / DSM 16646 / JW/IW-1228P</strain>
    </source>
</reference>
<keyword evidence="3" id="KW-0813">Transport</keyword>